<evidence type="ECO:0000313" key="3">
    <source>
        <dbReference type="Proteomes" id="UP000247702"/>
    </source>
</evidence>
<proteinExistence type="predicted"/>
<reference evidence="2" key="2">
    <citation type="submission" date="2019-10" db="EMBL/GenBank/DDBJ databases">
        <title>Conservation and host-specific expression of non-tandemly repeated heterogenous ribosome RNA gene in arbuscular mycorrhizal fungi.</title>
        <authorList>
            <person name="Maeda T."/>
            <person name="Kobayashi Y."/>
            <person name="Nakagawa T."/>
            <person name="Ezawa T."/>
            <person name="Yamaguchi K."/>
            <person name="Bino T."/>
            <person name="Nishimoto Y."/>
            <person name="Shigenobu S."/>
            <person name="Kawaguchi M."/>
        </authorList>
    </citation>
    <scope>NUCLEOTIDE SEQUENCE</scope>
    <source>
        <strain evidence="2">HR1</strain>
    </source>
</reference>
<dbReference type="EMBL" id="BLAL01000176">
    <property type="protein sequence ID" value="GES88101.1"/>
    <property type="molecule type" value="Genomic_DNA"/>
</dbReference>
<dbReference type="OrthoDB" id="2412454at2759"/>
<dbReference type="Proteomes" id="UP000247702">
    <property type="component" value="Unassembled WGS sequence"/>
</dbReference>
<gene>
    <name evidence="2" type="ORF">RCL2_001506500</name>
    <name evidence="1" type="ORF">RclHR1_19380006</name>
</gene>
<reference evidence="1 3" key="1">
    <citation type="submission" date="2017-11" db="EMBL/GenBank/DDBJ databases">
        <title>The genome of Rhizophagus clarus HR1 reveals common genetic basis of auxotrophy among arbuscular mycorrhizal fungi.</title>
        <authorList>
            <person name="Kobayashi Y."/>
        </authorList>
    </citation>
    <scope>NUCLEOTIDE SEQUENCE [LARGE SCALE GENOMIC DNA]</scope>
    <source>
        <strain evidence="1 3">HR1</strain>
    </source>
</reference>
<protein>
    <submittedName>
        <fullName evidence="1">Uncharacterized protein</fullName>
    </submittedName>
</protein>
<comment type="caution">
    <text evidence="1">The sequence shown here is derived from an EMBL/GenBank/DDBJ whole genome shotgun (WGS) entry which is preliminary data.</text>
</comment>
<keyword evidence="3" id="KW-1185">Reference proteome</keyword>
<dbReference type="STRING" id="94130.A0A2Z6QTS1"/>
<sequence>MNANDDNDLNEIKEIQNYWINIVILRGELMSAEVFILINYDNNYGEEEITEEIAKMVKSNEMDLAEIILHPKTSTSETLASLDKYKV</sequence>
<organism evidence="1 3">
    <name type="scientific">Rhizophagus clarus</name>
    <dbReference type="NCBI Taxonomy" id="94130"/>
    <lineage>
        <taxon>Eukaryota</taxon>
        <taxon>Fungi</taxon>
        <taxon>Fungi incertae sedis</taxon>
        <taxon>Mucoromycota</taxon>
        <taxon>Glomeromycotina</taxon>
        <taxon>Glomeromycetes</taxon>
        <taxon>Glomerales</taxon>
        <taxon>Glomeraceae</taxon>
        <taxon>Rhizophagus</taxon>
    </lineage>
</organism>
<name>A0A2Z6QTS1_9GLOM</name>
<dbReference type="AlphaFoldDB" id="A0A2Z6QTS1"/>
<dbReference type="EMBL" id="BEXD01001044">
    <property type="protein sequence ID" value="GBB91922.1"/>
    <property type="molecule type" value="Genomic_DNA"/>
</dbReference>
<evidence type="ECO:0000313" key="1">
    <source>
        <dbReference type="EMBL" id="GBB91922.1"/>
    </source>
</evidence>
<evidence type="ECO:0000313" key="2">
    <source>
        <dbReference type="EMBL" id="GES88101.1"/>
    </source>
</evidence>
<dbReference type="Proteomes" id="UP000615446">
    <property type="component" value="Unassembled WGS sequence"/>
</dbReference>
<accession>A0A2Z6QTS1</accession>